<dbReference type="InterPro" id="IPR041586">
    <property type="entry name" value="PsrA_TetR_C"/>
</dbReference>
<dbReference type="OrthoDB" id="2356263at2"/>
<sequence>MAKRKKPEAGDLARAAILKAAEKHCAERGLRPSSVRAIATAANVNSAMLGYYFGPKETLLREVVSTAAQKICAWRLAALEKSLARHGGLIPTAETIRIYAEPFLLENHPLAKTVKIYLRVVGEAMAEPDEGFSRYMHGEFLDSHLRFCAEIARSTPSIPADRIAYRYHMMVGAMVALCAGREWAGSGPLFSQPVATGGADEALIQFSQEWAQIFALSS</sequence>
<dbReference type="InterPro" id="IPR001647">
    <property type="entry name" value="HTH_TetR"/>
</dbReference>
<dbReference type="InterPro" id="IPR036271">
    <property type="entry name" value="Tet_transcr_reg_TetR-rel_C_sf"/>
</dbReference>
<dbReference type="SUPFAM" id="SSF46689">
    <property type="entry name" value="Homeodomain-like"/>
    <property type="match status" value="1"/>
</dbReference>
<dbReference type="SUPFAM" id="SSF48498">
    <property type="entry name" value="Tetracyclin repressor-like, C-terminal domain"/>
    <property type="match status" value="1"/>
</dbReference>
<evidence type="ECO:0000259" key="3">
    <source>
        <dbReference type="PROSITE" id="PS50977"/>
    </source>
</evidence>
<dbReference type="Proteomes" id="UP000218934">
    <property type="component" value="Unassembled WGS sequence"/>
</dbReference>
<dbReference type="Gene3D" id="1.10.357.10">
    <property type="entry name" value="Tetracycline Repressor, domain 2"/>
    <property type="match status" value="1"/>
</dbReference>
<gene>
    <name evidence="4" type="ORF">COO09_16495</name>
</gene>
<dbReference type="KEGG" id="rdi:CMV14_16565"/>
<comment type="caution">
    <text evidence="4">The sequence shown here is derived from an EMBL/GenBank/DDBJ whole genome shotgun (WGS) entry which is preliminary data.</text>
</comment>
<name>A0A2A4FTT1_9SPHN</name>
<feature type="DNA-binding region" description="H-T-H motif" evidence="2">
    <location>
        <begin position="34"/>
        <end position="53"/>
    </location>
</feature>
<keyword evidence="5" id="KW-1185">Reference proteome</keyword>
<evidence type="ECO:0000313" key="5">
    <source>
        <dbReference type="Proteomes" id="UP000218934"/>
    </source>
</evidence>
<feature type="domain" description="HTH tetR-type" evidence="3">
    <location>
        <begin position="11"/>
        <end position="71"/>
    </location>
</feature>
<keyword evidence="1 2" id="KW-0238">DNA-binding</keyword>
<dbReference type="AlphaFoldDB" id="A0A2A4FTT1"/>
<dbReference type="Pfam" id="PF00440">
    <property type="entry name" value="TetR_N"/>
    <property type="match status" value="1"/>
</dbReference>
<dbReference type="EMBL" id="NWUF01000018">
    <property type="protein sequence ID" value="PCE41104.1"/>
    <property type="molecule type" value="Genomic_DNA"/>
</dbReference>
<dbReference type="InterPro" id="IPR009057">
    <property type="entry name" value="Homeodomain-like_sf"/>
</dbReference>
<evidence type="ECO:0000256" key="1">
    <source>
        <dbReference type="ARBA" id="ARBA00023125"/>
    </source>
</evidence>
<dbReference type="RefSeq" id="WP_066965079.1">
    <property type="nucleotide sequence ID" value="NZ_CP023449.1"/>
</dbReference>
<dbReference type="Pfam" id="PF17939">
    <property type="entry name" value="TetR_C_30"/>
    <property type="match status" value="1"/>
</dbReference>
<dbReference type="GO" id="GO:0003677">
    <property type="term" value="F:DNA binding"/>
    <property type="evidence" value="ECO:0007669"/>
    <property type="project" value="UniProtKB-UniRule"/>
</dbReference>
<protein>
    <submittedName>
        <fullName evidence="4">TetR/AcrR family transcriptional regulator</fullName>
    </submittedName>
</protein>
<reference evidence="4 5" key="1">
    <citation type="submission" date="2017-09" db="EMBL/GenBank/DDBJ databases">
        <title>The Catabolism of 3,6-Dichlorosalicylic acid is Initiated by the Cytochrome P450 Monooxygenase DsmABC in Rhizorhabdus dicambivorans Ndbn-20.</title>
        <authorList>
            <person name="Na L."/>
        </authorList>
    </citation>
    <scope>NUCLEOTIDE SEQUENCE [LARGE SCALE GENOMIC DNA]</scope>
    <source>
        <strain evidence="4 5">Ndbn-20m</strain>
    </source>
</reference>
<dbReference type="PROSITE" id="PS50977">
    <property type="entry name" value="HTH_TETR_2"/>
    <property type="match status" value="1"/>
</dbReference>
<organism evidence="4 5">
    <name type="scientific">Rhizorhabdus dicambivorans</name>
    <dbReference type="NCBI Taxonomy" id="1850238"/>
    <lineage>
        <taxon>Bacteria</taxon>
        <taxon>Pseudomonadati</taxon>
        <taxon>Pseudomonadota</taxon>
        <taxon>Alphaproteobacteria</taxon>
        <taxon>Sphingomonadales</taxon>
        <taxon>Sphingomonadaceae</taxon>
        <taxon>Rhizorhabdus</taxon>
    </lineage>
</organism>
<accession>A0A2A4FTT1</accession>
<evidence type="ECO:0000313" key="4">
    <source>
        <dbReference type="EMBL" id="PCE41104.1"/>
    </source>
</evidence>
<proteinExistence type="predicted"/>
<evidence type="ECO:0000256" key="2">
    <source>
        <dbReference type="PROSITE-ProRule" id="PRU00335"/>
    </source>
</evidence>